<name>A0AAD8A5P3_DIPPU</name>
<dbReference type="EMBL" id="JASPKZ010003835">
    <property type="protein sequence ID" value="KAJ9592471.1"/>
    <property type="molecule type" value="Genomic_DNA"/>
</dbReference>
<dbReference type="Proteomes" id="UP001233999">
    <property type="component" value="Unassembled WGS sequence"/>
</dbReference>
<accession>A0AAD8A5P3</accession>
<reference evidence="1" key="1">
    <citation type="journal article" date="2023" name="IScience">
        <title>Live-bearing cockroach genome reveals convergent evolutionary mechanisms linked to viviparity in insects and beyond.</title>
        <authorList>
            <person name="Fouks B."/>
            <person name="Harrison M.C."/>
            <person name="Mikhailova A.A."/>
            <person name="Marchal E."/>
            <person name="English S."/>
            <person name="Carruthers M."/>
            <person name="Jennings E.C."/>
            <person name="Chiamaka E.L."/>
            <person name="Frigard R.A."/>
            <person name="Pippel M."/>
            <person name="Attardo G.M."/>
            <person name="Benoit J.B."/>
            <person name="Bornberg-Bauer E."/>
            <person name="Tobe S.S."/>
        </authorList>
    </citation>
    <scope>NUCLEOTIDE SEQUENCE</scope>
    <source>
        <strain evidence="1">Stay&amp;Tobe</strain>
    </source>
</reference>
<proteinExistence type="predicted"/>
<comment type="caution">
    <text evidence="1">The sequence shown here is derived from an EMBL/GenBank/DDBJ whole genome shotgun (WGS) entry which is preliminary data.</text>
</comment>
<organism evidence="1 2">
    <name type="scientific">Diploptera punctata</name>
    <name type="common">Pacific beetle cockroach</name>
    <dbReference type="NCBI Taxonomy" id="6984"/>
    <lineage>
        <taxon>Eukaryota</taxon>
        <taxon>Metazoa</taxon>
        <taxon>Ecdysozoa</taxon>
        <taxon>Arthropoda</taxon>
        <taxon>Hexapoda</taxon>
        <taxon>Insecta</taxon>
        <taxon>Pterygota</taxon>
        <taxon>Neoptera</taxon>
        <taxon>Polyneoptera</taxon>
        <taxon>Dictyoptera</taxon>
        <taxon>Blattodea</taxon>
        <taxon>Blaberoidea</taxon>
        <taxon>Blaberidae</taxon>
        <taxon>Diplopterinae</taxon>
        <taxon>Diploptera</taxon>
    </lineage>
</organism>
<dbReference type="AlphaFoldDB" id="A0AAD8A5P3"/>
<evidence type="ECO:0000313" key="1">
    <source>
        <dbReference type="EMBL" id="KAJ9592471.1"/>
    </source>
</evidence>
<feature type="non-terminal residue" evidence="1">
    <location>
        <position position="1"/>
    </location>
</feature>
<protein>
    <submittedName>
        <fullName evidence="1">Uncharacterized protein</fullName>
    </submittedName>
</protein>
<feature type="non-terminal residue" evidence="1">
    <location>
        <position position="103"/>
    </location>
</feature>
<gene>
    <name evidence="1" type="ORF">L9F63_015887</name>
</gene>
<evidence type="ECO:0000313" key="2">
    <source>
        <dbReference type="Proteomes" id="UP001233999"/>
    </source>
</evidence>
<sequence length="103" mass="12384">YNLFSVTTYFRCLLDRVTTYFRCLLDRVGHNLHGYNLFSACYNLFSVTTYFRCLLEWNVFSKFLSYNLFSVPLSVPRDSALYKFYWPVIIYRRSSYAYGILDN</sequence>
<keyword evidence="2" id="KW-1185">Reference proteome</keyword>
<reference evidence="1" key="2">
    <citation type="submission" date="2023-05" db="EMBL/GenBank/DDBJ databases">
        <authorList>
            <person name="Fouks B."/>
        </authorList>
    </citation>
    <scope>NUCLEOTIDE SEQUENCE</scope>
    <source>
        <strain evidence="1">Stay&amp;Tobe</strain>
        <tissue evidence="1">Testes</tissue>
    </source>
</reference>